<keyword evidence="7" id="KW-0648">Protein biosynthesis</keyword>
<gene>
    <name evidence="10" type="ORF">R5R35_013420</name>
</gene>
<feature type="domain" description="Threonyl/alanyl tRNA synthetase SAD" evidence="9">
    <location>
        <begin position="195"/>
        <end position="238"/>
    </location>
</feature>
<dbReference type="Gene3D" id="3.30.980.10">
    <property type="entry name" value="Threonyl-trna Synthetase, Chain A, domain 2"/>
    <property type="match status" value="1"/>
</dbReference>
<keyword evidence="6" id="KW-0862">Zinc</keyword>
<dbReference type="GO" id="GO:0005524">
    <property type="term" value="F:ATP binding"/>
    <property type="evidence" value="ECO:0007669"/>
    <property type="project" value="InterPro"/>
</dbReference>
<proteinExistence type="inferred from homology"/>
<evidence type="ECO:0000313" key="11">
    <source>
        <dbReference type="Proteomes" id="UP001378592"/>
    </source>
</evidence>
<evidence type="ECO:0000256" key="2">
    <source>
        <dbReference type="ARBA" id="ARBA00004496"/>
    </source>
</evidence>
<organism evidence="10 11">
    <name type="scientific">Gryllus longicercus</name>
    <dbReference type="NCBI Taxonomy" id="2509291"/>
    <lineage>
        <taxon>Eukaryota</taxon>
        <taxon>Metazoa</taxon>
        <taxon>Ecdysozoa</taxon>
        <taxon>Arthropoda</taxon>
        <taxon>Hexapoda</taxon>
        <taxon>Insecta</taxon>
        <taxon>Pterygota</taxon>
        <taxon>Neoptera</taxon>
        <taxon>Polyneoptera</taxon>
        <taxon>Orthoptera</taxon>
        <taxon>Ensifera</taxon>
        <taxon>Gryllidea</taxon>
        <taxon>Grylloidea</taxon>
        <taxon>Gryllidae</taxon>
        <taxon>Gryllinae</taxon>
        <taxon>Gryllus</taxon>
    </lineage>
</organism>
<dbReference type="AlphaFoldDB" id="A0AAN9W865"/>
<keyword evidence="11" id="KW-1185">Reference proteome</keyword>
<dbReference type="EMBL" id="JAZDUA010000006">
    <property type="protein sequence ID" value="KAK7874012.1"/>
    <property type="molecule type" value="Genomic_DNA"/>
</dbReference>
<comment type="function">
    <text evidence="8">Functions in trans to edit the amino acid moiety from incorrectly charged tRNA(Ala).</text>
</comment>
<dbReference type="PANTHER" id="PTHR43462:SF1">
    <property type="entry name" value="ALANYL-TRNA EDITING PROTEIN AARSD1"/>
    <property type="match status" value="1"/>
</dbReference>
<dbReference type="GO" id="GO:0043039">
    <property type="term" value="P:tRNA aminoacylation"/>
    <property type="evidence" value="ECO:0007669"/>
    <property type="project" value="InterPro"/>
</dbReference>
<dbReference type="GO" id="GO:0002196">
    <property type="term" value="F:Ser-tRNA(Ala) deacylase activity"/>
    <property type="evidence" value="ECO:0007669"/>
    <property type="project" value="TreeGrafter"/>
</dbReference>
<dbReference type="SUPFAM" id="SSF50447">
    <property type="entry name" value="Translation proteins"/>
    <property type="match status" value="1"/>
</dbReference>
<dbReference type="GO" id="GO:0046872">
    <property type="term" value="F:metal ion binding"/>
    <property type="evidence" value="ECO:0007669"/>
    <property type="project" value="UniProtKB-KW"/>
</dbReference>
<name>A0AAN9W865_9ORTH</name>
<evidence type="ECO:0000256" key="8">
    <source>
        <dbReference type="ARBA" id="ARBA00053555"/>
    </source>
</evidence>
<dbReference type="FunFam" id="2.40.30.130:FF:000003">
    <property type="entry name" value="alanyl-tRNA editing protein Aarsd1"/>
    <property type="match status" value="1"/>
</dbReference>
<keyword evidence="5" id="KW-0479">Metal-binding</keyword>
<evidence type="ECO:0000259" key="9">
    <source>
        <dbReference type="SMART" id="SM00863"/>
    </source>
</evidence>
<evidence type="ECO:0000256" key="6">
    <source>
        <dbReference type="ARBA" id="ARBA00022833"/>
    </source>
</evidence>
<evidence type="ECO:0000313" key="10">
    <source>
        <dbReference type="EMBL" id="KAK7874012.1"/>
    </source>
</evidence>
<dbReference type="Gene3D" id="2.40.30.130">
    <property type="match status" value="1"/>
</dbReference>
<dbReference type="GO" id="GO:0006412">
    <property type="term" value="P:translation"/>
    <property type="evidence" value="ECO:0007669"/>
    <property type="project" value="UniProtKB-KW"/>
</dbReference>
<accession>A0AAN9W865</accession>
<dbReference type="InterPro" id="IPR012947">
    <property type="entry name" value="tRNA_SAD"/>
</dbReference>
<evidence type="ECO:0000256" key="4">
    <source>
        <dbReference type="ARBA" id="ARBA00022490"/>
    </source>
</evidence>
<dbReference type="InterPro" id="IPR018163">
    <property type="entry name" value="Thr/Ala-tRNA-synth_IIc_edit"/>
</dbReference>
<dbReference type="Proteomes" id="UP001378592">
    <property type="component" value="Unassembled WGS sequence"/>
</dbReference>
<dbReference type="PANTHER" id="PTHR43462">
    <property type="entry name" value="ALANYL-TRNA EDITING PROTEIN"/>
    <property type="match status" value="1"/>
</dbReference>
<evidence type="ECO:0000256" key="7">
    <source>
        <dbReference type="ARBA" id="ARBA00022917"/>
    </source>
</evidence>
<reference evidence="10 11" key="1">
    <citation type="submission" date="2024-03" db="EMBL/GenBank/DDBJ databases">
        <title>The genome assembly and annotation of the cricket Gryllus longicercus Weissman &amp; Gray.</title>
        <authorList>
            <person name="Szrajer S."/>
            <person name="Gray D."/>
            <person name="Ylla G."/>
        </authorList>
    </citation>
    <scope>NUCLEOTIDE SEQUENCE [LARGE SCALE GENOMIC DNA]</scope>
    <source>
        <strain evidence="10">DAG 2021-001</strain>
        <tissue evidence="10">Whole body minus gut</tissue>
    </source>
</reference>
<dbReference type="Pfam" id="PF07973">
    <property type="entry name" value="tRNA_SAD"/>
    <property type="match status" value="1"/>
</dbReference>
<keyword evidence="4" id="KW-0963">Cytoplasm</keyword>
<sequence length="412" mass="45887">MVFACQRDSFLKEFKSTVLSCTPSELETTVNGKKEIVKGYEVILDDTILFPEGGGQPCDQGLLGDVEVIQVTRRGTQAVHFAVQPVPEGSVVDQHLDWNRRLDHMQQHSGQHLISALGETVFKYPTTSWWLGTDTSYIELDTSSLTQSEVDEWEKLANEKIRAALPVAVTVYERDDPSLSEAHTRGLPDDHVGPVRVITIEGVDTNMCCGTHVNNLSQLQVIKMLHFEKGKKNKINLHFLVGNRVLNQMATLMKRESSLTTLLKNSPNVHVELVDKLQKSLKVTNKKLATVLKELAVYEAQKLLSLSPRPKLYVLHKNEGDADYMRVFINEVGDQKETLFLITVGDEKGAGQMTMYGDPELIAELGHKICEILDGKGAGKGQKFQAKVSNLAKRNEAVKLIKKHFESCGIAV</sequence>
<evidence type="ECO:0000256" key="1">
    <source>
        <dbReference type="ARBA" id="ARBA00001947"/>
    </source>
</evidence>
<dbReference type="InterPro" id="IPR051335">
    <property type="entry name" value="Alanyl-tRNA_Editing_Enzymes"/>
</dbReference>
<dbReference type="InterPro" id="IPR009000">
    <property type="entry name" value="Transl_B-barrel_sf"/>
</dbReference>
<comment type="subcellular location">
    <subcellularLocation>
        <location evidence="2">Cytoplasm</location>
    </subcellularLocation>
</comment>
<evidence type="ECO:0000256" key="3">
    <source>
        <dbReference type="ARBA" id="ARBA00008429"/>
    </source>
</evidence>
<protein>
    <recommendedName>
        <fullName evidence="9">Threonyl/alanyl tRNA synthetase SAD domain-containing protein</fullName>
    </recommendedName>
</protein>
<dbReference type="SUPFAM" id="SSF55186">
    <property type="entry name" value="ThrRS/AlaRS common domain"/>
    <property type="match status" value="1"/>
</dbReference>
<dbReference type="GO" id="GO:0005737">
    <property type="term" value="C:cytoplasm"/>
    <property type="evidence" value="ECO:0007669"/>
    <property type="project" value="UniProtKB-SubCell"/>
</dbReference>
<dbReference type="GO" id="GO:0004812">
    <property type="term" value="F:aminoacyl-tRNA ligase activity"/>
    <property type="evidence" value="ECO:0007669"/>
    <property type="project" value="InterPro"/>
</dbReference>
<comment type="caution">
    <text evidence="10">The sequence shown here is derived from an EMBL/GenBank/DDBJ whole genome shotgun (WGS) entry which is preliminary data.</text>
</comment>
<dbReference type="SMART" id="SM00863">
    <property type="entry name" value="tRNA_SAD"/>
    <property type="match status" value="1"/>
</dbReference>
<comment type="similarity">
    <text evidence="3">Belongs to the class-II aminoacyl-tRNA synthetase family. Alax-L subfamily.</text>
</comment>
<comment type="cofactor">
    <cofactor evidence="1">
        <name>Zn(2+)</name>
        <dbReference type="ChEBI" id="CHEBI:29105"/>
    </cofactor>
</comment>
<dbReference type="FunFam" id="3.30.980.10:FF:000007">
    <property type="entry name" value="alanyl-tRNA editing protein Aarsd1"/>
    <property type="match status" value="1"/>
</dbReference>
<evidence type="ECO:0000256" key="5">
    <source>
        <dbReference type="ARBA" id="ARBA00022723"/>
    </source>
</evidence>